<dbReference type="Gene3D" id="3.90.25.10">
    <property type="entry name" value="UDP-galactose 4-epimerase, domain 1"/>
    <property type="match status" value="1"/>
</dbReference>
<evidence type="ECO:0000256" key="3">
    <source>
        <dbReference type="ARBA" id="ARBA00007637"/>
    </source>
</evidence>
<evidence type="ECO:0000256" key="5">
    <source>
        <dbReference type="ARBA" id="ARBA00018569"/>
    </source>
</evidence>
<evidence type="ECO:0000256" key="4">
    <source>
        <dbReference type="ARBA" id="ARBA00013189"/>
    </source>
</evidence>
<comment type="similarity">
    <text evidence="3">Belongs to the NAD(P)-dependent epimerase/dehydratase family.</text>
</comment>
<dbReference type="SUPFAM" id="SSF51735">
    <property type="entry name" value="NAD(P)-binding Rossmann-fold domains"/>
    <property type="match status" value="1"/>
</dbReference>
<dbReference type="EMBL" id="UFWD01000001">
    <property type="protein sequence ID" value="SUY26226.1"/>
    <property type="molecule type" value="Genomic_DNA"/>
</dbReference>
<evidence type="ECO:0000256" key="1">
    <source>
        <dbReference type="ARBA" id="ARBA00000083"/>
    </source>
</evidence>
<keyword evidence="6" id="KW-0520">NAD</keyword>
<dbReference type="AlphaFoldDB" id="A0A381IDD5"/>
<dbReference type="PANTHER" id="PTHR43725">
    <property type="entry name" value="UDP-GLUCOSE 4-EPIMERASE"/>
    <property type="match status" value="1"/>
</dbReference>
<dbReference type="GO" id="GO:0005829">
    <property type="term" value="C:cytosol"/>
    <property type="evidence" value="ECO:0007669"/>
    <property type="project" value="TreeGrafter"/>
</dbReference>
<name>A0A381IDD5_CLODI</name>
<evidence type="ECO:0000256" key="7">
    <source>
        <dbReference type="ARBA" id="ARBA00023235"/>
    </source>
</evidence>
<evidence type="ECO:0000256" key="6">
    <source>
        <dbReference type="ARBA" id="ARBA00023027"/>
    </source>
</evidence>
<accession>A0A381IDD5</accession>
<dbReference type="GO" id="GO:0003978">
    <property type="term" value="F:UDP-glucose 4-epimerase activity"/>
    <property type="evidence" value="ECO:0007669"/>
    <property type="project" value="UniProtKB-EC"/>
</dbReference>
<evidence type="ECO:0000256" key="2">
    <source>
        <dbReference type="ARBA" id="ARBA00001911"/>
    </source>
</evidence>
<dbReference type="EC" id="5.1.3.2" evidence="4"/>
<comment type="catalytic activity">
    <reaction evidence="1">
        <text>UDP-alpha-D-glucose = UDP-alpha-D-galactose</text>
        <dbReference type="Rhea" id="RHEA:22168"/>
        <dbReference type="ChEBI" id="CHEBI:58885"/>
        <dbReference type="ChEBI" id="CHEBI:66914"/>
        <dbReference type="EC" id="5.1.3.2"/>
    </reaction>
</comment>
<evidence type="ECO:0000313" key="8">
    <source>
        <dbReference type="EMBL" id="SUY26226.1"/>
    </source>
</evidence>
<protein>
    <recommendedName>
        <fullName evidence="5">UDP-glucose 4-epimerase</fullName>
        <ecNumber evidence="4">5.1.3.2</ecNumber>
    </recommendedName>
</protein>
<gene>
    <name evidence="8" type="primary">galE_1</name>
    <name evidence="8" type="ORF">NCTC13307_03599</name>
</gene>
<comment type="cofactor">
    <cofactor evidence="2">
        <name>NAD(+)</name>
        <dbReference type="ChEBI" id="CHEBI:57540"/>
    </cofactor>
</comment>
<dbReference type="PANTHER" id="PTHR43725:SF47">
    <property type="entry name" value="UDP-GLUCOSE 4-EPIMERASE"/>
    <property type="match status" value="1"/>
</dbReference>
<dbReference type="GO" id="GO:0005996">
    <property type="term" value="P:monosaccharide metabolic process"/>
    <property type="evidence" value="ECO:0007669"/>
    <property type="project" value="TreeGrafter"/>
</dbReference>
<keyword evidence="7 8" id="KW-0413">Isomerase</keyword>
<reference evidence="8" key="1">
    <citation type="submission" date="2018-06" db="EMBL/GenBank/DDBJ databases">
        <authorList>
            <consortium name="Pathogen Informatics"/>
            <person name="Doyle S."/>
        </authorList>
    </citation>
    <scope>NUCLEOTIDE SEQUENCE</scope>
    <source>
        <strain evidence="8">NCTC13307</strain>
    </source>
</reference>
<proteinExistence type="inferred from homology"/>
<sequence length="41" mass="4953">MCYADSSKAEKELGWKAKYELEEMCEDSWRWQSMNPNGYEE</sequence>
<dbReference type="InterPro" id="IPR036291">
    <property type="entry name" value="NAD(P)-bd_dom_sf"/>
</dbReference>
<organism evidence="8">
    <name type="scientific">Clostridioides difficile</name>
    <name type="common">Peptoclostridium difficile</name>
    <dbReference type="NCBI Taxonomy" id="1496"/>
    <lineage>
        <taxon>Bacteria</taxon>
        <taxon>Bacillati</taxon>
        <taxon>Bacillota</taxon>
        <taxon>Clostridia</taxon>
        <taxon>Peptostreptococcales</taxon>
        <taxon>Peptostreptococcaceae</taxon>
        <taxon>Clostridioides</taxon>
    </lineage>
</organism>